<dbReference type="InterPro" id="IPR042099">
    <property type="entry name" value="ANL_N_sf"/>
</dbReference>
<gene>
    <name evidence="3" type="ORF">G9444_0596</name>
</gene>
<dbReference type="AlphaFoldDB" id="A0A6G9CM02"/>
<dbReference type="PANTHER" id="PTHR45527:SF1">
    <property type="entry name" value="FATTY ACID SYNTHASE"/>
    <property type="match status" value="1"/>
</dbReference>
<dbReference type="PANTHER" id="PTHR45527">
    <property type="entry name" value="NONRIBOSOMAL PEPTIDE SYNTHETASE"/>
    <property type="match status" value="1"/>
</dbReference>
<dbReference type="InterPro" id="IPR020845">
    <property type="entry name" value="AMP-binding_CS"/>
</dbReference>
<dbReference type="CDD" id="cd05930">
    <property type="entry name" value="A_NRPS"/>
    <property type="match status" value="1"/>
</dbReference>
<dbReference type="GO" id="GO:0044550">
    <property type="term" value="P:secondary metabolite biosynthetic process"/>
    <property type="evidence" value="ECO:0007669"/>
    <property type="project" value="TreeGrafter"/>
</dbReference>
<dbReference type="GO" id="GO:0031177">
    <property type="term" value="F:phosphopantetheine binding"/>
    <property type="evidence" value="ECO:0007669"/>
    <property type="project" value="TreeGrafter"/>
</dbReference>
<evidence type="ECO:0000259" key="2">
    <source>
        <dbReference type="Pfam" id="PF00501"/>
    </source>
</evidence>
<dbReference type="Pfam" id="PF00501">
    <property type="entry name" value="AMP-binding"/>
    <property type="match status" value="1"/>
</dbReference>
<reference evidence="3 4" key="1">
    <citation type="submission" date="2020-03" db="EMBL/GenBank/DDBJ databases">
        <title>Screen low temperature-resistant strains for efficient degradation of petroleum hydrocarbons under the low temperature.</title>
        <authorList>
            <person name="Wang Y."/>
            <person name="Chen J."/>
        </authorList>
    </citation>
    <scope>NUCLEOTIDE SEQUENCE [LARGE SCALE GENOMIC DNA]</scope>
    <source>
        <strain evidence="3 4">KB1</strain>
    </source>
</reference>
<feature type="region of interest" description="Disordered" evidence="1">
    <location>
        <begin position="660"/>
        <end position="687"/>
    </location>
</feature>
<dbReference type="Gene3D" id="3.40.50.12780">
    <property type="entry name" value="N-terminal domain of ligase-like"/>
    <property type="match status" value="1"/>
</dbReference>
<protein>
    <recommendedName>
        <fullName evidence="2">AMP-dependent synthetase/ligase domain-containing protein</fullName>
    </recommendedName>
</protein>
<dbReference type="NCBIfam" id="TIGR01733">
    <property type="entry name" value="AA-adenyl-dom"/>
    <property type="match status" value="1"/>
</dbReference>
<feature type="compositionally biased region" description="Basic and acidic residues" evidence="1">
    <location>
        <begin position="614"/>
        <end position="633"/>
    </location>
</feature>
<evidence type="ECO:0000313" key="3">
    <source>
        <dbReference type="EMBL" id="QIP37840.1"/>
    </source>
</evidence>
<dbReference type="GO" id="GO:0005737">
    <property type="term" value="C:cytoplasm"/>
    <property type="evidence" value="ECO:0007669"/>
    <property type="project" value="TreeGrafter"/>
</dbReference>
<accession>A0A6G9CM02</accession>
<feature type="region of interest" description="Disordered" evidence="1">
    <location>
        <begin position="491"/>
        <end position="516"/>
    </location>
</feature>
<proteinExistence type="predicted"/>
<evidence type="ECO:0000256" key="1">
    <source>
        <dbReference type="SAM" id="MobiDB-lite"/>
    </source>
</evidence>
<name>A0A6G9CM02_RHOER</name>
<dbReference type="SUPFAM" id="SSF56801">
    <property type="entry name" value="Acetyl-CoA synthetase-like"/>
    <property type="match status" value="1"/>
</dbReference>
<feature type="region of interest" description="Disordered" evidence="1">
    <location>
        <begin position="602"/>
        <end position="633"/>
    </location>
</feature>
<organism evidence="3 4">
    <name type="scientific">Rhodococcus erythropolis</name>
    <name type="common">Arthrobacter picolinophilus</name>
    <dbReference type="NCBI Taxonomy" id="1833"/>
    <lineage>
        <taxon>Bacteria</taxon>
        <taxon>Bacillati</taxon>
        <taxon>Actinomycetota</taxon>
        <taxon>Actinomycetes</taxon>
        <taxon>Mycobacteriales</taxon>
        <taxon>Nocardiaceae</taxon>
        <taxon>Rhodococcus</taxon>
        <taxon>Rhodococcus erythropolis group</taxon>
    </lineage>
</organism>
<dbReference type="GO" id="GO:0043041">
    <property type="term" value="P:amino acid activation for nonribosomal peptide biosynthetic process"/>
    <property type="evidence" value="ECO:0007669"/>
    <property type="project" value="TreeGrafter"/>
</dbReference>
<dbReference type="PROSITE" id="PS00455">
    <property type="entry name" value="AMP_BINDING"/>
    <property type="match status" value="1"/>
</dbReference>
<evidence type="ECO:0000313" key="4">
    <source>
        <dbReference type="Proteomes" id="UP000502345"/>
    </source>
</evidence>
<dbReference type="Proteomes" id="UP000502345">
    <property type="component" value="Chromosome"/>
</dbReference>
<dbReference type="InterPro" id="IPR000873">
    <property type="entry name" value="AMP-dep_synth/lig_dom"/>
</dbReference>
<sequence>MPLQSQSETEQSFGIPSVFLRSAHAPAPRTLIDIVRASAEANPEAPAIDDGDTTLSYSELLDEIALGARWLSDAGVGAGDRVGIRMPSGSRSLYVAILSILAAGAAYVPVDADDPEERAELVFGEAQVAAIITGDGIQPGTAPKRLEHPPVREPEPEDDAWIIFTSGSTGTPKGVAVTHLNAAAFVDAEARMFLQDEPIGPGDRVLAGLSVAFDASCEEMWLAWRHGACLVPAPRSLVRSGMDLGPWLVSRDVSIVSTVPTLASLWPAEALEAVRLLIFGGEACPPELAERLAVEGREVWNTYGPTEATVVACGALMDGKSPVSIGLPLDGWDLAVVDAQSNPVAVGEVGELVIGGVGLARYLDPAKDAEKYASMPSLGWERAYRSGDLVRLETTGLMFQGRADDQVKLGGRRIELGEVDNALQNLPGVSGAAAAVKKTAAGNQLLVGYIASTDPDFDLKAAHALLSEQLPAALVPRLALMDELPTRTSGKVDRNALPWPLPGAGEDAGGRVGPRRHRRLGCRSVGIDPGSPDHRTRRRLLRSGRRIPLCCSVGDRPARAVPRSDRRTTLRPSTVGIARRISRRIGTHRNCGAAHRRSNTLENSAGADRRHRSTHDAHRTAVGDVAGDREQRPRLVRRRQLGTHGLVVVDPVGVHRVHHADRPYDHRRRRGAPAPTQVGTRNVPARW</sequence>
<dbReference type="EMBL" id="CP050124">
    <property type="protein sequence ID" value="QIP37840.1"/>
    <property type="molecule type" value="Genomic_DNA"/>
</dbReference>
<feature type="compositionally biased region" description="Basic residues" evidence="1">
    <location>
        <begin position="660"/>
        <end position="671"/>
    </location>
</feature>
<dbReference type="Gene3D" id="3.30.300.30">
    <property type="match status" value="1"/>
</dbReference>
<dbReference type="InterPro" id="IPR045851">
    <property type="entry name" value="AMP-bd_C_sf"/>
</dbReference>
<feature type="domain" description="AMP-dependent synthetase/ligase" evidence="2">
    <location>
        <begin position="36"/>
        <end position="361"/>
    </location>
</feature>
<dbReference type="InterPro" id="IPR010071">
    <property type="entry name" value="AA_adenyl_dom"/>
</dbReference>